<comment type="cofactor">
    <cofactor evidence="2 7 8">
        <name>pyridoxal 5'-phosphate</name>
        <dbReference type="ChEBI" id="CHEBI:597326"/>
    </cofactor>
</comment>
<evidence type="ECO:0000256" key="8">
    <source>
        <dbReference type="PIRSR" id="PIRSR600821-50"/>
    </source>
</evidence>
<feature type="domain" description="Alanine racemase C-terminal" evidence="10">
    <location>
        <begin position="233"/>
        <end position="357"/>
    </location>
</feature>
<dbReference type="GO" id="GO:0030170">
    <property type="term" value="F:pyridoxal phosphate binding"/>
    <property type="evidence" value="ECO:0007669"/>
    <property type="project" value="UniProtKB-UniRule"/>
</dbReference>
<dbReference type="Gene3D" id="2.40.37.10">
    <property type="entry name" value="Lyase, Ornithine Decarboxylase, Chain A, domain 1"/>
    <property type="match status" value="1"/>
</dbReference>
<reference evidence="11 12" key="1">
    <citation type="submission" date="2020-02" db="EMBL/GenBank/DDBJ databases">
        <authorList>
            <person name="Zhang X.-Y."/>
        </authorList>
    </citation>
    <scope>NUCLEOTIDE SEQUENCE [LARGE SCALE GENOMIC DNA]</scope>
    <source>
        <strain evidence="11 12">C33</strain>
    </source>
</reference>
<evidence type="ECO:0000256" key="1">
    <source>
        <dbReference type="ARBA" id="ARBA00000316"/>
    </source>
</evidence>
<feature type="active site" description="Proton acceptor; specific for L-alanine" evidence="7">
    <location>
        <position position="254"/>
    </location>
</feature>
<evidence type="ECO:0000313" key="12">
    <source>
        <dbReference type="Proteomes" id="UP000484885"/>
    </source>
</evidence>
<evidence type="ECO:0000256" key="7">
    <source>
        <dbReference type="HAMAP-Rule" id="MF_01201"/>
    </source>
</evidence>
<dbReference type="PRINTS" id="PR00992">
    <property type="entry name" value="ALARACEMASE"/>
</dbReference>
<dbReference type="Proteomes" id="UP000484885">
    <property type="component" value="Unassembled WGS sequence"/>
</dbReference>
<keyword evidence="12" id="KW-1185">Reference proteome</keyword>
<dbReference type="SUPFAM" id="SSF51419">
    <property type="entry name" value="PLP-binding barrel"/>
    <property type="match status" value="1"/>
</dbReference>
<comment type="similarity">
    <text evidence="3 7">Belongs to the alanine racemase family.</text>
</comment>
<accession>A0A845UVH4</accession>
<name>A0A845UVH4_9GAMM</name>
<comment type="function">
    <text evidence="7">Catalyzes the interconversion of L-alanine and D-alanine. May also act on other amino acids.</text>
</comment>
<evidence type="ECO:0000256" key="9">
    <source>
        <dbReference type="PIRSR" id="PIRSR600821-52"/>
    </source>
</evidence>
<dbReference type="InterPro" id="IPR000821">
    <property type="entry name" value="Ala_racemase"/>
</dbReference>
<keyword evidence="6 7" id="KW-0413">Isomerase</keyword>
<comment type="catalytic activity">
    <reaction evidence="1 7">
        <text>L-alanine = D-alanine</text>
        <dbReference type="Rhea" id="RHEA:20249"/>
        <dbReference type="ChEBI" id="CHEBI:57416"/>
        <dbReference type="ChEBI" id="CHEBI:57972"/>
        <dbReference type="EC" id="5.1.1.1"/>
    </reaction>
</comment>
<dbReference type="Pfam" id="PF00842">
    <property type="entry name" value="Ala_racemase_C"/>
    <property type="match status" value="1"/>
</dbReference>
<dbReference type="AlphaFoldDB" id="A0A845UVH4"/>
<dbReference type="GO" id="GO:0005829">
    <property type="term" value="C:cytosol"/>
    <property type="evidence" value="ECO:0007669"/>
    <property type="project" value="TreeGrafter"/>
</dbReference>
<dbReference type="InterPro" id="IPR001608">
    <property type="entry name" value="Ala_racemase_N"/>
</dbReference>
<feature type="binding site" evidence="7 9">
    <location>
        <position position="130"/>
    </location>
    <ligand>
        <name>substrate</name>
    </ligand>
</feature>
<keyword evidence="5 7" id="KW-0663">Pyridoxal phosphate</keyword>
<dbReference type="Gene3D" id="3.20.20.10">
    <property type="entry name" value="Alanine racemase"/>
    <property type="match status" value="1"/>
</dbReference>
<dbReference type="FunFam" id="3.20.20.10:FF:000002">
    <property type="entry name" value="Alanine racemase"/>
    <property type="match status" value="1"/>
</dbReference>
<dbReference type="GO" id="GO:0008784">
    <property type="term" value="F:alanine racemase activity"/>
    <property type="evidence" value="ECO:0007669"/>
    <property type="project" value="UniProtKB-UniRule"/>
</dbReference>
<dbReference type="HAMAP" id="MF_01201">
    <property type="entry name" value="Ala_racemase"/>
    <property type="match status" value="1"/>
</dbReference>
<dbReference type="InterPro" id="IPR029066">
    <property type="entry name" value="PLP-binding_barrel"/>
</dbReference>
<evidence type="ECO:0000256" key="6">
    <source>
        <dbReference type="ARBA" id="ARBA00023235"/>
    </source>
</evidence>
<feature type="modified residue" description="N6-(pyridoxal phosphate)lysine" evidence="7 8">
    <location>
        <position position="35"/>
    </location>
</feature>
<proteinExistence type="inferred from homology"/>
<evidence type="ECO:0000256" key="2">
    <source>
        <dbReference type="ARBA" id="ARBA00001933"/>
    </source>
</evidence>
<dbReference type="UniPathway" id="UPA00042">
    <property type="reaction ID" value="UER00497"/>
</dbReference>
<dbReference type="FunFam" id="2.40.37.10:FF:000002">
    <property type="entry name" value="Alanine racemase"/>
    <property type="match status" value="1"/>
</dbReference>
<dbReference type="CDD" id="cd06827">
    <property type="entry name" value="PLPDE_III_AR_proteobact"/>
    <property type="match status" value="1"/>
</dbReference>
<feature type="active site" description="Proton acceptor; specific for D-alanine" evidence="7">
    <location>
        <position position="35"/>
    </location>
</feature>
<evidence type="ECO:0000313" key="11">
    <source>
        <dbReference type="EMBL" id="NDY94578.1"/>
    </source>
</evidence>
<evidence type="ECO:0000256" key="3">
    <source>
        <dbReference type="ARBA" id="ARBA00007880"/>
    </source>
</evidence>
<comment type="pathway">
    <text evidence="7">Amino-acid biosynthesis; D-alanine biosynthesis; D-alanine from L-alanine: step 1/1.</text>
</comment>
<dbReference type="RefSeq" id="WP_164209926.1">
    <property type="nucleotide sequence ID" value="NZ_JAAGSC010000031.1"/>
</dbReference>
<dbReference type="EC" id="5.1.1.1" evidence="4 7"/>
<organism evidence="11 12">
    <name type="scientific">Wenzhouxiangella limi</name>
    <dbReference type="NCBI Taxonomy" id="2707351"/>
    <lineage>
        <taxon>Bacteria</taxon>
        <taxon>Pseudomonadati</taxon>
        <taxon>Pseudomonadota</taxon>
        <taxon>Gammaproteobacteria</taxon>
        <taxon>Chromatiales</taxon>
        <taxon>Wenzhouxiangellaceae</taxon>
        <taxon>Wenzhouxiangella</taxon>
    </lineage>
</organism>
<feature type="binding site" evidence="7 9">
    <location>
        <position position="302"/>
    </location>
    <ligand>
        <name>substrate</name>
    </ligand>
</feature>
<dbReference type="EMBL" id="JAAGSC010000031">
    <property type="protein sequence ID" value="NDY94578.1"/>
    <property type="molecule type" value="Genomic_DNA"/>
</dbReference>
<evidence type="ECO:0000259" key="10">
    <source>
        <dbReference type="SMART" id="SM01005"/>
    </source>
</evidence>
<evidence type="ECO:0000256" key="5">
    <source>
        <dbReference type="ARBA" id="ARBA00022898"/>
    </source>
</evidence>
<evidence type="ECO:0000256" key="4">
    <source>
        <dbReference type="ARBA" id="ARBA00013089"/>
    </source>
</evidence>
<dbReference type="InterPro" id="IPR011079">
    <property type="entry name" value="Ala_racemase_C"/>
</dbReference>
<dbReference type="GO" id="GO:0030632">
    <property type="term" value="P:D-alanine biosynthetic process"/>
    <property type="evidence" value="ECO:0007669"/>
    <property type="project" value="UniProtKB-UniRule"/>
</dbReference>
<protein>
    <recommendedName>
        <fullName evidence="4 7">Alanine racemase</fullName>
        <ecNumber evidence="4 7">5.1.1.1</ecNumber>
    </recommendedName>
</protein>
<gene>
    <name evidence="11" type="primary">alr</name>
    <name evidence="11" type="ORF">G3I74_02385</name>
</gene>
<dbReference type="SMART" id="SM01005">
    <property type="entry name" value="Ala_racemase_C"/>
    <property type="match status" value="1"/>
</dbReference>
<dbReference type="SUPFAM" id="SSF50621">
    <property type="entry name" value="Alanine racemase C-terminal domain-like"/>
    <property type="match status" value="1"/>
</dbReference>
<dbReference type="PANTHER" id="PTHR30511:SF0">
    <property type="entry name" value="ALANINE RACEMASE, CATABOLIC-RELATED"/>
    <property type="match status" value="1"/>
</dbReference>
<dbReference type="InterPro" id="IPR009006">
    <property type="entry name" value="Ala_racemase/Decarboxylase_C"/>
</dbReference>
<dbReference type="NCBIfam" id="TIGR00492">
    <property type="entry name" value="alr"/>
    <property type="match status" value="1"/>
</dbReference>
<dbReference type="PANTHER" id="PTHR30511">
    <property type="entry name" value="ALANINE RACEMASE"/>
    <property type="match status" value="1"/>
</dbReference>
<comment type="caution">
    <text evidence="11">The sequence shown here is derived from an EMBL/GenBank/DDBJ whole genome shotgun (WGS) entry which is preliminary data.</text>
</comment>
<sequence length="376" mass="40644">MARNTLARIEPDAVAHNLAVVRRQAPRSRVMAVVKADAYGHRIDLVLPALEAADMLAVATLDEARAIRRLGNRQPVLLLEGVLDSSDLAVAESLGLELTLHHPDQVEMLARYGHAPTPRLWLKVDSGMHRLGVEPARVAELHGRLKALPGVKQVNLVSHFASAEDPDDRLVREQIARFDAAVVGLDGEHCLANSAAILEHPDAHRDWVRAGVLLYGISPLPDRTGPDLDLQPAMSLQAELLAINRVPAGESIGYGARFTAERDLRVGVAGIGYGDGYPRSVADGTPVLVGDKLCRVVGRVSMDMVTLDLAACPEARIGDRVVLWGRGLPVETVADGADTIPYELVCRITRRVRYRALPFRSGSACAASMSRVSLVR</sequence>
<dbReference type="Pfam" id="PF01168">
    <property type="entry name" value="Ala_racemase_N"/>
    <property type="match status" value="1"/>
</dbReference>